<dbReference type="eggNOG" id="COG1874">
    <property type="taxonomic scope" value="Bacteria"/>
</dbReference>
<dbReference type="Gene3D" id="2.60.120.260">
    <property type="entry name" value="Galactose-binding domain-like"/>
    <property type="match status" value="1"/>
</dbReference>
<sequence>MDIRKWGKGMIWVNGHNLGKYWSIGLQQTIYLPAEWLKKEKNEMVVLELIKPQQKVLSSLSKPILNELR</sequence>
<evidence type="ECO:0000313" key="4">
    <source>
        <dbReference type="EMBL" id="EOR94540.1"/>
    </source>
</evidence>
<keyword evidence="1 4" id="KW-0378">Hydrolase</keyword>
<dbReference type="RefSeq" id="WP_016195524.1">
    <property type="nucleotide sequence ID" value="NZ_AQPN01000082.1"/>
</dbReference>
<feature type="domain" description="Beta-galactosidase galactose-binding" evidence="3">
    <location>
        <begin position="2"/>
        <end position="42"/>
    </location>
</feature>
<dbReference type="EC" id="3.2.1.23" evidence="4"/>
<evidence type="ECO:0000256" key="1">
    <source>
        <dbReference type="ARBA" id="ARBA00022801"/>
    </source>
</evidence>
<dbReference type="Pfam" id="PF21467">
    <property type="entry name" value="BetaGal_gal-bd"/>
    <property type="match status" value="1"/>
</dbReference>
<evidence type="ECO:0000256" key="2">
    <source>
        <dbReference type="ARBA" id="ARBA00023295"/>
    </source>
</evidence>
<evidence type="ECO:0000313" key="5">
    <source>
        <dbReference type="Proteomes" id="UP000014174"/>
    </source>
</evidence>
<protein>
    <submittedName>
        <fullName evidence="4">Beta-galactosidase</fullName>
        <ecNumber evidence="4">3.2.1.23</ecNumber>
    </submittedName>
</protein>
<dbReference type="AlphaFoldDB" id="R9GSK2"/>
<dbReference type="GO" id="GO:0005975">
    <property type="term" value="P:carbohydrate metabolic process"/>
    <property type="evidence" value="ECO:0007669"/>
    <property type="project" value="InterPro"/>
</dbReference>
<dbReference type="Proteomes" id="UP000014174">
    <property type="component" value="Unassembled WGS sequence"/>
</dbReference>
<dbReference type="PANTHER" id="PTHR23421">
    <property type="entry name" value="BETA-GALACTOSIDASE RELATED"/>
    <property type="match status" value="1"/>
</dbReference>
<evidence type="ECO:0000259" key="3">
    <source>
        <dbReference type="Pfam" id="PF21467"/>
    </source>
</evidence>
<dbReference type="InterPro" id="IPR008979">
    <property type="entry name" value="Galactose-bd-like_sf"/>
</dbReference>
<dbReference type="GO" id="GO:0004565">
    <property type="term" value="F:beta-galactosidase activity"/>
    <property type="evidence" value="ECO:0007669"/>
    <property type="project" value="UniProtKB-EC"/>
</dbReference>
<keyword evidence="2 4" id="KW-0326">Glycosidase</keyword>
<accession>R9GSK2</accession>
<name>R9GSK2_9SPHI</name>
<dbReference type="STRING" id="1150600.ADIARSV_2292"/>
<dbReference type="OrthoDB" id="703126at2"/>
<comment type="caution">
    <text evidence="4">The sequence shown here is derived from an EMBL/GenBank/DDBJ whole genome shotgun (WGS) entry which is preliminary data.</text>
</comment>
<dbReference type="SUPFAM" id="SSF49785">
    <property type="entry name" value="Galactose-binding domain-like"/>
    <property type="match status" value="1"/>
</dbReference>
<keyword evidence="5" id="KW-1185">Reference proteome</keyword>
<dbReference type="InterPro" id="IPR048913">
    <property type="entry name" value="BetaGal_gal-bd"/>
</dbReference>
<reference evidence="4 5" key="1">
    <citation type="journal article" date="2013" name="Genome Announc.">
        <title>Draft Genome Sequence of Arcticibacter svalbardensis Strain MN12-7T, a Member of the Family Sphingobacteriaceae Isolated from an Arctic Soil Sample.</title>
        <authorList>
            <person name="Shivaji S."/>
            <person name="Ara S."/>
            <person name="Prasad S."/>
            <person name="Manasa B.P."/>
            <person name="Begum Z."/>
            <person name="Singh A."/>
            <person name="Kumar Pinnaka A."/>
        </authorList>
    </citation>
    <scope>NUCLEOTIDE SEQUENCE [LARGE SCALE GENOMIC DNA]</scope>
    <source>
        <strain evidence="4 5">MN12-7</strain>
    </source>
</reference>
<gene>
    <name evidence="4" type="ORF">ADIARSV_2292</name>
</gene>
<dbReference type="InterPro" id="IPR001944">
    <property type="entry name" value="Glycoside_Hdrlase_35"/>
</dbReference>
<proteinExistence type="predicted"/>
<organism evidence="4 5">
    <name type="scientific">Arcticibacter svalbardensis MN12-7</name>
    <dbReference type="NCBI Taxonomy" id="1150600"/>
    <lineage>
        <taxon>Bacteria</taxon>
        <taxon>Pseudomonadati</taxon>
        <taxon>Bacteroidota</taxon>
        <taxon>Sphingobacteriia</taxon>
        <taxon>Sphingobacteriales</taxon>
        <taxon>Sphingobacteriaceae</taxon>
        <taxon>Arcticibacter</taxon>
    </lineage>
</organism>
<dbReference type="EMBL" id="AQPN01000082">
    <property type="protein sequence ID" value="EOR94540.1"/>
    <property type="molecule type" value="Genomic_DNA"/>
</dbReference>